<dbReference type="OrthoDB" id="9803573at2"/>
<sequence>MMLKDPSIKYRPFVAVDLPDRQWPSRRIETPPQWCSVDLRDGNQSLIDPMDAERKQRFFDMLLKIGFKEIEVGFPSASQTDFDFVRSLIEEDKIPDDVTIQVLTQARPHLIERTFEALKGAKNAIVHVYNATDPVFRRVVFNVDKAQCTQIAVDATTQIRALMEAAPETHWTFQYSPELFTTTEMDFAKEVVEAVMAAYGASAEKKMIVNLPATVEAATPNNYADQVEWFCRHVKDREALIVSVHPHNDRGTGVAAAELTVMAGADRVEGTLFGNGERTGNVDLVTLAMNLYTQGVHPGLDFSNITPIMREVEYCNQLPVHPRHPYVGDLVFTAFSGSHQDAIKKGMAERRANPEAVWEVPYLPIDPLDVGRSYEAVIRVNSQSGKGGVSYLLEQEHGIELPRRLAMEFSQVVQEVADRTGKEITSQMIYQAFADEYLAQEAPLALINHRLSSEPDSPRVVLEAAITVDGKPQSVRGEANGPLAAFIKGLAAAGHDVEVIDYHEHSRGQGADAEAIAYVEVRIDGEAVFGVGTDESITSASMKAVVGAINRRASSAAPAANVTAETLA</sequence>
<feature type="binding site" evidence="10">
    <location>
        <position position="41"/>
    </location>
    <ligand>
        <name>Mg(2+)</name>
        <dbReference type="ChEBI" id="CHEBI:18420"/>
    </ligand>
</feature>
<comment type="subunit">
    <text evidence="10">Homodimer.</text>
</comment>
<dbReference type="GO" id="GO:0005737">
    <property type="term" value="C:cytoplasm"/>
    <property type="evidence" value="ECO:0007669"/>
    <property type="project" value="UniProtKB-SubCell"/>
</dbReference>
<dbReference type="SMART" id="SM00917">
    <property type="entry name" value="LeuA_dimer"/>
    <property type="match status" value="1"/>
</dbReference>
<dbReference type="UniPathway" id="UPA00048">
    <property type="reaction ID" value="UER00070"/>
</dbReference>
<dbReference type="Proteomes" id="UP000321275">
    <property type="component" value="Unassembled WGS sequence"/>
</dbReference>
<dbReference type="FunFam" id="3.20.20.70:FF:000045">
    <property type="entry name" value="2-isopropylmalate synthase"/>
    <property type="match status" value="1"/>
</dbReference>
<dbReference type="InterPro" id="IPR013709">
    <property type="entry name" value="2-isopropylmalate_synth_dimer"/>
</dbReference>
<evidence type="ECO:0000256" key="4">
    <source>
        <dbReference type="ARBA" id="ARBA00012973"/>
    </source>
</evidence>
<dbReference type="PROSITE" id="PS00815">
    <property type="entry name" value="AIPM_HOMOCIT_SYNTH_1"/>
    <property type="match status" value="1"/>
</dbReference>
<evidence type="ECO:0000313" key="14">
    <source>
        <dbReference type="Proteomes" id="UP000321275"/>
    </source>
</evidence>
<reference evidence="13 15" key="2">
    <citation type="submission" date="2020-12" db="EMBL/GenBank/DDBJ databases">
        <title>Draft genome sequence of Halomonas pacifica strain CARE-V15.</title>
        <authorList>
            <person name="Vignesh N."/>
            <person name="Thabitha A."/>
            <person name="Saravanan R."/>
            <person name="Manigandan V."/>
        </authorList>
    </citation>
    <scope>NUCLEOTIDE SEQUENCE [LARGE SCALE GENOMIC DNA]</scope>
    <source>
        <strain evidence="13 15">CARE-V15</strain>
    </source>
</reference>
<evidence type="ECO:0000256" key="6">
    <source>
        <dbReference type="ARBA" id="ARBA00022605"/>
    </source>
</evidence>
<dbReference type="RefSeq" id="WP_146803276.1">
    <property type="nucleotide sequence ID" value="NZ_BJUK01000024.1"/>
</dbReference>
<protein>
    <recommendedName>
        <fullName evidence="4 10">2-isopropylmalate synthase</fullName>
        <ecNumber evidence="4 10">2.3.3.13</ecNumber>
    </recommendedName>
    <alternativeName>
        <fullName evidence="10">Alpha-IPM synthase</fullName>
    </alternativeName>
    <alternativeName>
        <fullName evidence="10">Alpha-isopropylmalate synthase</fullName>
    </alternativeName>
</protein>
<dbReference type="EC" id="2.3.3.13" evidence="4 10"/>
<dbReference type="EMBL" id="BJUK01000024">
    <property type="protein sequence ID" value="GEK47937.1"/>
    <property type="molecule type" value="Genomic_DNA"/>
</dbReference>
<feature type="region of interest" description="Regulatory domain" evidence="10">
    <location>
        <begin position="440"/>
        <end position="568"/>
    </location>
</feature>
<dbReference type="EMBL" id="JAEDAF010000005">
    <property type="protein sequence ID" value="MBH8579969.1"/>
    <property type="molecule type" value="Genomic_DNA"/>
</dbReference>
<dbReference type="Gene3D" id="3.20.20.70">
    <property type="entry name" value="Aldolase class I"/>
    <property type="match status" value="1"/>
</dbReference>
<evidence type="ECO:0000256" key="5">
    <source>
        <dbReference type="ARBA" id="ARBA00022430"/>
    </source>
</evidence>
<dbReference type="NCBIfam" id="NF002991">
    <property type="entry name" value="PRK03739.1"/>
    <property type="match status" value="1"/>
</dbReference>
<feature type="domain" description="Pyruvate carboxyltransferase" evidence="11">
    <location>
        <begin position="32"/>
        <end position="306"/>
    </location>
</feature>
<evidence type="ECO:0000313" key="12">
    <source>
        <dbReference type="EMBL" id="GEK47937.1"/>
    </source>
</evidence>
<dbReference type="InterPro" id="IPR054692">
    <property type="entry name" value="LeuA-like_post-cat"/>
</dbReference>
<dbReference type="PROSITE" id="PS00816">
    <property type="entry name" value="AIPM_HOMOCIT_SYNTH_2"/>
    <property type="match status" value="1"/>
</dbReference>
<keyword evidence="6 10" id="KW-0028">Amino-acid biosynthesis</keyword>
<evidence type="ECO:0000313" key="13">
    <source>
        <dbReference type="EMBL" id="MBH8579969.1"/>
    </source>
</evidence>
<dbReference type="Proteomes" id="UP000651738">
    <property type="component" value="Unassembled WGS sequence"/>
</dbReference>
<dbReference type="SUPFAM" id="SSF110921">
    <property type="entry name" value="2-isopropylmalate synthase LeuA, allosteric (dimerisation) domain"/>
    <property type="match status" value="1"/>
</dbReference>
<evidence type="ECO:0000313" key="15">
    <source>
        <dbReference type="Proteomes" id="UP000651738"/>
    </source>
</evidence>
<dbReference type="GO" id="GO:0003985">
    <property type="term" value="F:acetyl-CoA C-acetyltransferase activity"/>
    <property type="evidence" value="ECO:0007669"/>
    <property type="project" value="UniProtKB-UniRule"/>
</dbReference>
<comment type="catalytic activity">
    <reaction evidence="1 10">
        <text>3-methyl-2-oxobutanoate + acetyl-CoA + H2O = (2S)-2-isopropylmalate + CoA + H(+)</text>
        <dbReference type="Rhea" id="RHEA:21524"/>
        <dbReference type="ChEBI" id="CHEBI:1178"/>
        <dbReference type="ChEBI" id="CHEBI:11851"/>
        <dbReference type="ChEBI" id="CHEBI:15377"/>
        <dbReference type="ChEBI" id="CHEBI:15378"/>
        <dbReference type="ChEBI" id="CHEBI:57287"/>
        <dbReference type="ChEBI" id="CHEBI:57288"/>
        <dbReference type="EC" id="2.3.3.13"/>
    </reaction>
</comment>
<proteinExistence type="inferred from homology"/>
<dbReference type="InterPro" id="IPR036230">
    <property type="entry name" value="LeuA_allosteric_dom_sf"/>
</dbReference>
<keyword evidence="14" id="KW-1185">Reference proteome</keyword>
<dbReference type="PANTHER" id="PTHR46911">
    <property type="match status" value="1"/>
</dbReference>
<evidence type="ECO:0000256" key="7">
    <source>
        <dbReference type="ARBA" id="ARBA00022679"/>
    </source>
</evidence>
<comment type="pathway">
    <text evidence="2 10">Amino-acid biosynthesis; L-leucine biosynthesis; L-leucine from 3-methyl-2-oxobutanoate: step 1/4.</text>
</comment>
<dbReference type="InterPro" id="IPR013785">
    <property type="entry name" value="Aldolase_TIM"/>
</dbReference>
<evidence type="ECO:0000259" key="11">
    <source>
        <dbReference type="PROSITE" id="PS50991"/>
    </source>
</evidence>
<accession>A0A510XB59</accession>
<dbReference type="Pfam" id="PF00682">
    <property type="entry name" value="HMGL-like"/>
    <property type="match status" value="1"/>
</dbReference>
<keyword evidence="10" id="KW-0963">Cytoplasm</keyword>
<dbReference type="SUPFAM" id="SSF51569">
    <property type="entry name" value="Aldolase"/>
    <property type="match status" value="1"/>
</dbReference>
<reference evidence="12 14" key="1">
    <citation type="submission" date="2019-07" db="EMBL/GenBank/DDBJ databases">
        <title>Whole genome shotgun sequence of Halomonas pacifica NBRC 102220.</title>
        <authorList>
            <person name="Hosoyama A."/>
            <person name="Uohara A."/>
            <person name="Ohji S."/>
            <person name="Ichikawa N."/>
        </authorList>
    </citation>
    <scope>NUCLEOTIDE SEQUENCE [LARGE SCALE GENOMIC DNA]</scope>
    <source>
        <strain evidence="12 14">NBRC 102220</strain>
    </source>
</reference>
<evidence type="ECO:0000256" key="9">
    <source>
        <dbReference type="ARBA" id="ARBA00023304"/>
    </source>
</evidence>
<dbReference type="InterPro" id="IPR002034">
    <property type="entry name" value="AIPM/Hcit_synth_CS"/>
</dbReference>
<name>A0A510XB59_9GAMM</name>
<keyword evidence="13" id="KW-0012">Acyltransferase</keyword>
<keyword evidence="5 10" id="KW-0432">Leucine biosynthesis</keyword>
<feature type="binding site" evidence="10">
    <location>
        <position position="281"/>
    </location>
    <ligand>
        <name>Mg(2+)</name>
        <dbReference type="ChEBI" id="CHEBI:18420"/>
    </ligand>
</feature>
<feature type="binding site" evidence="10">
    <location>
        <position position="247"/>
    </location>
    <ligand>
        <name>Mg(2+)</name>
        <dbReference type="ChEBI" id="CHEBI:18420"/>
    </ligand>
</feature>
<dbReference type="HAMAP" id="MF_00572">
    <property type="entry name" value="LeuA_type2"/>
    <property type="match status" value="1"/>
</dbReference>
<dbReference type="AlphaFoldDB" id="A0A510XB59"/>
<keyword evidence="9 10" id="KW-0100">Branched-chain amino acid biosynthesis</keyword>
<dbReference type="CDD" id="cd07942">
    <property type="entry name" value="DRE_TIM_LeuA"/>
    <property type="match status" value="1"/>
</dbReference>
<evidence type="ECO:0000256" key="3">
    <source>
        <dbReference type="ARBA" id="ARBA00009767"/>
    </source>
</evidence>
<gene>
    <name evidence="10 12" type="primary">leuA</name>
    <name evidence="12" type="ORF">HPA02_22200</name>
    <name evidence="13" type="ORF">I7V36_07650</name>
</gene>
<dbReference type="GO" id="GO:0003852">
    <property type="term" value="F:2-isopropylmalate synthase activity"/>
    <property type="evidence" value="ECO:0007669"/>
    <property type="project" value="UniProtKB-UniRule"/>
</dbReference>
<dbReference type="GO" id="GO:0000287">
    <property type="term" value="F:magnesium ion binding"/>
    <property type="evidence" value="ECO:0007669"/>
    <property type="project" value="UniProtKB-UniRule"/>
</dbReference>
<dbReference type="SUPFAM" id="SSF89000">
    <property type="entry name" value="post-HMGL domain-like"/>
    <property type="match status" value="1"/>
</dbReference>
<dbReference type="Pfam" id="PF22615">
    <property type="entry name" value="IPMS_D2"/>
    <property type="match status" value="1"/>
</dbReference>
<dbReference type="InterPro" id="IPR000891">
    <property type="entry name" value="PYR_CT"/>
</dbReference>
<keyword evidence="7 10" id="KW-0808">Transferase</keyword>
<comment type="function">
    <text evidence="10">Catalyzes the condensation of the acetyl group of acetyl-CoA with 3-methyl-2-oxobutanoate (2-ketoisovalerate) to form 3-carboxy-3-hydroxy-4-methylpentanoate (2-isopropylmalate).</text>
</comment>
<comment type="similarity">
    <text evidence="3 10">Belongs to the alpha-IPM synthase/homocitrate synthase family. LeuA type 2 subfamily.</text>
</comment>
<dbReference type="Pfam" id="PF08502">
    <property type="entry name" value="LeuA_dimer"/>
    <property type="match status" value="1"/>
</dbReference>
<dbReference type="GO" id="GO:0009098">
    <property type="term" value="P:L-leucine biosynthetic process"/>
    <property type="evidence" value="ECO:0007669"/>
    <property type="project" value="UniProtKB-UniRule"/>
</dbReference>
<dbReference type="NCBIfam" id="TIGR00970">
    <property type="entry name" value="leuA_yeast"/>
    <property type="match status" value="1"/>
</dbReference>
<evidence type="ECO:0000256" key="8">
    <source>
        <dbReference type="ARBA" id="ARBA00022723"/>
    </source>
</evidence>
<dbReference type="PROSITE" id="PS50991">
    <property type="entry name" value="PYR_CT"/>
    <property type="match status" value="1"/>
</dbReference>
<evidence type="ECO:0000256" key="2">
    <source>
        <dbReference type="ARBA" id="ARBA00004689"/>
    </source>
</evidence>
<feature type="binding site" evidence="10">
    <location>
        <position position="245"/>
    </location>
    <ligand>
        <name>Mg(2+)</name>
        <dbReference type="ChEBI" id="CHEBI:18420"/>
    </ligand>
</feature>
<dbReference type="InterPro" id="IPR005668">
    <property type="entry name" value="IPM_Synthase"/>
</dbReference>
<dbReference type="PANTHER" id="PTHR46911:SF1">
    <property type="entry name" value="2-ISOPROPYLMALATE SYNTHASE"/>
    <property type="match status" value="1"/>
</dbReference>
<organism evidence="12 14">
    <name type="scientific">Bisbaumannia pacifica</name>
    <dbReference type="NCBI Taxonomy" id="77098"/>
    <lineage>
        <taxon>Bacteria</taxon>
        <taxon>Pseudomonadati</taxon>
        <taxon>Pseudomonadota</taxon>
        <taxon>Gammaproteobacteria</taxon>
        <taxon>Oceanospirillales</taxon>
        <taxon>Halomonadaceae</taxon>
        <taxon>Bisbaumannia</taxon>
    </lineage>
</organism>
<dbReference type="InterPro" id="IPR039371">
    <property type="entry name" value="LeuA_N_DRE-TIM"/>
</dbReference>
<evidence type="ECO:0000256" key="1">
    <source>
        <dbReference type="ARBA" id="ARBA00000064"/>
    </source>
</evidence>
<comment type="subcellular location">
    <subcellularLocation>
        <location evidence="10">Cytoplasm</location>
    </subcellularLocation>
</comment>
<comment type="caution">
    <text evidence="12">The sequence shown here is derived from an EMBL/GenBank/DDBJ whole genome shotgun (WGS) entry which is preliminary data.</text>
</comment>
<keyword evidence="8 10" id="KW-0479">Metal-binding</keyword>
<comment type="cofactor">
    <cofactor evidence="10">
        <name>Mg(2+)</name>
        <dbReference type="ChEBI" id="CHEBI:18420"/>
    </cofactor>
</comment>
<dbReference type="Gene3D" id="3.30.160.270">
    <property type="match status" value="1"/>
</dbReference>
<keyword evidence="10" id="KW-0460">Magnesium</keyword>
<evidence type="ECO:0000256" key="10">
    <source>
        <dbReference type="HAMAP-Rule" id="MF_00572"/>
    </source>
</evidence>